<dbReference type="AlphaFoldDB" id="A0A0A9CHU8"/>
<protein>
    <submittedName>
        <fullName evidence="1">Uncharacterized protein</fullName>
    </submittedName>
</protein>
<organism evidence="1">
    <name type="scientific">Arundo donax</name>
    <name type="common">Giant reed</name>
    <name type="synonym">Donax arundinaceus</name>
    <dbReference type="NCBI Taxonomy" id="35708"/>
    <lineage>
        <taxon>Eukaryota</taxon>
        <taxon>Viridiplantae</taxon>
        <taxon>Streptophyta</taxon>
        <taxon>Embryophyta</taxon>
        <taxon>Tracheophyta</taxon>
        <taxon>Spermatophyta</taxon>
        <taxon>Magnoliopsida</taxon>
        <taxon>Liliopsida</taxon>
        <taxon>Poales</taxon>
        <taxon>Poaceae</taxon>
        <taxon>PACMAD clade</taxon>
        <taxon>Arundinoideae</taxon>
        <taxon>Arundineae</taxon>
        <taxon>Arundo</taxon>
    </lineage>
</organism>
<proteinExistence type="predicted"/>
<accession>A0A0A9CHU8</accession>
<reference evidence="1" key="2">
    <citation type="journal article" date="2015" name="Data Brief">
        <title>Shoot transcriptome of the giant reed, Arundo donax.</title>
        <authorList>
            <person name="Barrero R.A."/>
            <person name="Guerrero F.D."/>
            <person name="Moolhuijzen P."/>
            <person name="Goolsby J.A."/>
            <person name="Tidwell J."/>
            <person name="Bellgard S.E."/>
            <person name="Bellgard M.I."/>
        </authorList>
    </citation>
    <scope>NUCLEOTIDE SEQUENCE</scope>
    <source>
        <tissue evidence="1">Shoot tissue taken approximately 20 cm above the soil surface</tissue>
    </source>
</reference>
<sequence>MTLHLAQPVVPSICLGNHRRPRSGGKRRRWPRPSPLSISLVALSLEFAEACHSAMAAAAHGRVHFNSGDPSVTAPVRV</sequence>
<name>A0A0A9CHU8_ARUDO</name>
<dbReference type="EMBL" id="GBRH01222789">
    <property type="protein sequence ID" value="JAD75106.1"/>
    <property type="molecule type" value="Transcribed_RNA"/>
</dbReference>
<evidence type="ECO:0000313" key="1">
    <source>
        <dbReference type="EMBL" id="JAD75106.1"/>
    </source>
</evidence>
<reference evidence="1" key="1">
    <citation type="submission" date="2014-09" db="EMBL/GenBank/DDBJ databases">
        <authorList>
            <person name="Magalhaes I.L.F."/>
            <person name="Oliveira U."/>
            <person name="Santos F.R."/>
            <person name="Vidigal T.H.D.A."/>
            <person name="Brescovit A.D."/>
            <person name="Santos A.J."/>
        </authorList>
    </citation>
    <scope>NUCLEOTIDE SEQUENCE</scope>
    <source>
        <tissue evidence="1">Shoot tissue taken approximately 20 cm above the soil surface</tissue>
    </source>
</reference>